<feature type="domain" description="Flagellar basal-body/hook protein C-terminal" evidence="7">
    <location>
        <begin position="357"/>
        <end position="400"/>
    </location>
</feature>
<accession>A0A246JKJ2</accession>
<dbReference type="OrthoDB" id="8578401at2"/>
<dbReference type="InterPro" id="IPR037925">
    <property type="entry name" value="FlgE/F/G-like"/>
</dbReference>
<proteinExistence type="inferred from homology"/>
<dbReference type="InterPro" id="IPR053967">
    <property type="entry name" value="LlgE_F_G-like_D1"/>
</dbReference>
<comment type="function">
    <text evidence="5">A flexible structure which links the flagellar filament to the drive apparatus in the basal body.</text>
</comment>
<evidence type="ECO:0000256" key="1">
    <source>
        <dbReference type="ARBA" id="ARBA00004117"/>
    </source>
</evidence>
<dbReference type="InterPro" id="IPR001444">
    <property type="entry name" value="Flag_bb_rod_N"/>
</dbReference>
<keyword evidence="11" id="KW-1185">Reference proteome</keyword>
<comment type="caution">
    <text evidence="10">The sequence shown here is derived from an EMBL/GenBank/DDBJ whole genome shotgun (WGS) entry which is preliminary data.</text>
</comment>
<dbReference type="EMBL" id="NIOF01000001">
    <property type="protein sequence ID" value="OWQ93131.1"/>
    <property type="molecule type" value="Genomic_DNA"/>
</dbReference>
<dbReference type="RefSeq" id="WP_088382280.1">
    <property type="nucleotide sequence ID" value="NZ_NIOF01000001.1"/>
</dbReference>
<comment type="similarity">
    <text evidence="2 5">Belongs to the flagella basal body rod proteins family.</text>
</comment>
<sequence>MSFEIARSGINAVNASLETISNNIANSGTYGFKSSRSNFSSMYADSHPVGVEVGSVSQSIETGGGLFNTGRGMDAMIQGRGFFAVRDDGGQTVFTRVGLFSVDKNGNVVDGTGRKAQGYATVLDAAGRPVPGAGLGAFGDLRVTTGQIPAQSSDKLTYNGNLSADWTVPAVTPFDKNESRSYNSSVTSTVYDSLGTKHTVTQYFVKTGVGAVNAYYSFDGAAPAGVGATLNFDAQGQLTTVPAVTLNAAPGNGAAAIAMRIDYTGTSQFAGDTTTRTNESNGYAAGTLTGTSLSEDGSLVATYSNGEKQTVGTLAVATFANEGALKSISDTSWSATPDSGVALYSRPGSGTASKLSAGALEQSNVDITGELVSLMSAQRNYQANTKLISTENEMMQALMQAV</sequence>
<evidence type="ECO:0000259" key="7">
    <source>
        <dbReference type="Pfam" id="PF06429"/>
    </source>
</evidence>
<dbReference type="Pfam" id="PF07559">
    <property type="entry name" value="FlgE_D2"/>
    <property type="match status" value="1"/>
</dbReference>
<dbReference type="Gene3D" id="2.60.98.20">
    <property type="entry name" value="Flagellar hook protein FlgE"/>
    <property type="match status" value="1"/>
</dbReference>
<dbReference type="Pfam" id="PF00460">
    <property type="entry name" value="Flg_bb_rod"/>
    <property type="match status" value="1"/>
</dbReference>
<evidence type="ECO:0000256" key="4">
    <source>
        <dbReference type="ARBA" id="ARBA00023143"/>
    </source>
</evidence>
<dbReference type="SUPFAM" id="SSF117143">
    <property type="entry name" value="Flagellar hook protein flgE"/>
    <property type="match status" value="1"/>
</dbReference>
<feature type="domain" description="Flagellar hook protein FlgE/F/G-like D1" evidence="9">
    <location>
        <begin position="76"/>
        <end position="122"/>
    </location>
</feature>
<dbReference type="InterPro" id="IPR020013">
    <property type="entry name" value="Flagellar_FlgE/F/G"/>
</dbReference>
<name>A0A246JKJ2_9BURK</name>
<dbReference type="GO" id="GO:0009425">
    <property type="term" value="C:bacterial-type flagellum basal body"/>
    <property type="evidence" value="ECO:0007669"/>
    <property type="project" value="UniProtKB-SubCell"/>
</dbReference>
<dbReference type="InterPro" id="IPR037058">
    <property type="entry name" value="Falgellar_hook_FlgE_sf"/>
</dbReference>
<dbReference type="GO" id="GO:0071978">
    <property type="term" value="P:bacterial-type flagellum-dependent swarming motility"/>
    <property type="evidence" value="ECO:0007669"/>
    <property type="project" value="TreeGrafter"/>
</dbReference>
<dbReference type="InterPro" id="IPR011491">
    <property type="entry name" value="FlgE_D2"/>
</dbReference>
<feature type="domain" description="Flagellar hook protein FlgE D2" evidence="8">
    <location>
        <begin position="161"/>
        <end position="283"/>
    </location>
</feature>
<feature type="domain" description="Flagellar basal body rod protein N-terminal" evidence="6">
    <location>
        <begin position="4"/>
        <end position="33"/>
    </location>
</feature>
<dbReference type="PANTHER" id="PTHR30435">
    <property type="entry name" value="FLAGELLAR PROTEIN"/>
    <property type="match status" value="1"/>
</dbReference>
<gene>
    <name evidence="10" type="ORF">CDN99_01105</name>
</gene>
<dbReference type="GO" id="GO:0009424">
    <property type="term" value="C:bacterial-type flagellum hook"/>
    <property type="evidence" value="ECO:0007669"/>
    <property type="project" value="TreeGrafter"/>
</dbReference>
<reference evidence="10 11" key="1">
    <citation type="journal article" date="2008" name="Int. J. Syst. Evol. Microbiol.">
        <title>Description of Roseateles aquatilis sp. nov. and Roseateles terrae sp. nov., in the class Betaproteobacteria, and emended description of the genus Roseateles.</title>
        <authorList>
            <person name="Gomila M."/>
            <person name="Bowien B."/>
            <person name="Falsen E."/>
            <person name="Moore E.R."/>
            <person name="Lalucat J."/>
        </authorList>
    </citation>
    <scope>NUCLEOTIDE SEQUENCE [LARGE SCALE GENOMIC DNA]</scope>
    <source>
        <strain evidence="10 11">CCUG 48205</strain>
    </source>
</reference>
<dbReference type="Pfam" id="PF22692">
    <property type="entry name" value="LlgE_F_G_D1"/>
    <property type="match status" value="1"/>
</dbReference>
<evidence type="ECO:0000256" key="5">
    <source>
        <dbReference type="RuleBase" id="RU362116"/>
    </source>
</evidence>
<dbReference type="PANTHER" id="PTHR30435:SF1">
    <property type="entry name" value="FLAGELLAR HOOK PROTEIN FLGE"/>
    <property type="match status" value="1"/>
</dbReference>
<dbReference type="Proteomes" id="UP000197468">
    <property type="component" value="Unassembled WGS sequence"/>
</dbReference>
<dbReference type="AlphaFoldDB" id="A0A246JKJ2"/>
<protein>
    <recommendedName>
        <fullName evidence="3 5">Flagellar hook protein FlgE</fullName>
    </recommendedName>
</protein>
<comment type="subcellular location">
    <subcellularLocation>
        <location evidence="1 5">Bacterial flagellum basal body</location>
    </subcellularLocation>
</comment>
<dbReference type="Pfam" id="PF06429">
    <property type="entry name" value="Flg_bbr_C"/>
    <property type="match status" value="1"/>
</dbReference>
<dbReference type="GO" id="GO:0005829">
    <property type="term" value="C:cytosol"/>
    <property type="evidence" value="ECO:0007669"/>
    <property type="project" value="TreeGrafter"/>
</dbReference>
<evidence type="ECO:0000313" key="10">
    <source>
        <dbReference type="EMBL" id="OWQ93131.1"/>
    </source>
</evidence>
<keyword evidence="10" id="KW-0969">Cilium</keyword>
<evidence type="ECO:0000256" key="2">
    <source>
        <dbReference type="ARBA" id="ARBA00009677"/>
    </source>
</evidence>
<organism evidence="10 11">
    <name type="scientific">Roseateles aquatilis</name>
    <dbReference type="NCBI Taxonomy" id="431061"/>
    <lineage>
        <taxon>Bacteria</taxon>
        <taxon>Pseudomonadati</taxon>
        <taxon>Pseudomonadota</taxon>
        <taxon>Betaproteobacteria</taxon>
        <taxon>Burkholderiales</taxon>
        <taxon>Sphaerotilaceae</taxon>
        <taxon>Roseateles</taxon>
    </lineage>
</organism>
<evidence type="ECO:0000256" key="3">
    <source>
        <dbReference type="ARBA" id="ARBA00019015"/>
    </source>
</evidence>
<evidence type="ECO:0000313" key="11">
    <source>
        <dbReference type="Proteomes" id="UP000197468"/>
    </source>
</evidence>
<dbReference type="InterPro" id="IPR010930">
    <property type="entry name" value="Flg_bb/hook_C_dom"/>
</dbReference>
<dbReference type="NCBIfam" id="TIGR03506">
    <property type="entry name" value="FlgEFG_subfam"/>
    <property type="match status" value="1"/>
</dbReference>
<keyword evidence="10" id="KW-0966">Cell projection</keyword>
<evidence type="ECO:0000259" key="6">
    <source>
        <dbReference type="Pfam" id="PF00460"/>
    </source>
</evidence>
<evidence type="ECO:0000259" key="9">
    <source>
        <dbReference type="Pfam" id="PF22692"/>
    </source>
</evidence>
<evidence type="ECO:0000259" key="8">
    <source>
        <dbReference type="Pfam" id="PF07559"/>
    </source>
</evidence>
<keyword evidence="4 5" id="KW-0975">Bacterial flagellum</keyword>
<keyword evidence="10" id="KW-0282">Flagellum</keyword>